<evidence type="ECO:0000313" key="3">
    <source>
        <dbReference type="Proteomes" id="UP001481872"/>
    </source>
</evidence>
<dbReference type="SUPFAM" id="SSF52540">
    <property type="entry name" value="P-loop containing nucleoside triphosphate hydrolases"/>
    <property type="match status" value="1"/>
</dbReference>
<dbReference type="Proteomes" id="UP001481872">
    <property type="component" value="Unassembled WGS sequence"/>
</dbReference>
<organism evidence="2 3">
    <name type="scientific">Aedoeadaptatus acetigenes</name>
    <dbReference type="NCBI Taxonomy" id="2981723"/>
    <lineage>
        <taxon>Bacteria</taxon>
        <taxon>Bacillati</taxon>
        <taxon>Bacillota</taxon>
        <taxon>Tissierellia</taxon>
        <taxon>Tissierellales</taxon>
        <taxon>Peptoniphilaceae</taxon>
        <taxon>Aedoeadaptatus</taxon>
    </lineage>
</organism>
<name>A0ABV1J6X2_9FIRM</name>
<comment type="caution">
    <text evidence="2">The sequence shown here is derived from an EMBL/GenBank/DDBJ whole genome shotgun (WGS) entry which is preliminary data.</text>
</comment>
<dbReference type="EMBL" id="JBBNPS010000017">
    <property type="protein sequence ID" value="MEQ3353943.1"/>
    <property type="molecule type" value="Genomic_DNA"/>
</dbReference>
<dbReference type="Pfam" id="PF07728">
    <property type="entry name" value="AAA_5"/>
    <property type="match status" value="1"/>
</dbReference>
<feature type="domain" description="ATPase dynein-related AAA" evidence="1">
    <location>
        <begin position="49"/>
        <end position="181"/>
    </location>
</feature>
<keyword evidence="3" id="KW-1185">Reference proteome</keyword>
<protein>
    <submittedName>
        <fullName evidence="2">MoxR family ATPase</fullName>
    </submittedName>
</protein>
<dbReference type="PANTHER" id="PTHR42759">
    <property type="entry name" value="MOXR FAMILY PROTEIN"/>
    <property type="match status" value="1"/>
</dbReference>
<dbReference type="RefSeq" id="WP_148472503.1">
    <property type="nucleotide sequence ID" value="NZ_JAOQJD010000004.1"/>
</dbReference>
<dbReference type="InterPro" id="IPR050764">
    <property type="entry name" value="CbbQ/NirQ/NorQ/GpvN"/>
</dbReference>
<dbReference type="PANTHER" id="PTHR42759:SF1">
    <property type="entry name" value="MAGNESIUM-CHELATASE SUBUNIT CHLD"/>
    <property type="match status" value="1"/>
</dbReference>
<dbReference type="InterPro" id="IPR027417">
    <property type="entry name" value="P-loop_NTPase"/>
</dbReference>
<gene>
    <name evidence="2" type="ORF">AAA081_06520</name>
</gene>
<dbReference type="Gene3D" id="3.40.50.300">
    <property type="entry name" value="P-loop containing nucleotide triphosphate hydrolases"/>
    <property type="match status" value="1"/>
</dbReference>
<dbReference type="InterPro" id="IPR011704">
    <property type="entry name" value="ATPase_dyneun-rel_AAA"/>
</dbReference>
<evidence type="ECO:0000259" key="1">
    <source>
        <dbReference type="Pfam" id="PF07728"/>
    </source>
</evidence>
<evidence type="ECO:0000313" key="2">
    <source>
        <dbReference type="EMBL" id="MEQ3353943.1"/>
    </source>
</evidence>
<sequence length="292" mass="32483">MNQTDPIQAFIENNPVPEAYKSRIPDPRFRYHGEAILRAATAAILSGKNLLLVGEKSTGKNVLAENLAKLFQRPLWNVSLHMSIDAAALIGDDSLRDGNVFFREGPITVASKVGGFAVLDEINMAKNEALAVLHSTLDYRRIIDMPGYDLIKIHPATRFIATMNEGYEGTRDLNEALLSRFVVLKMPAMVESDLKQLIEETHPRLKPAFVRDLARLVADMDKKAAANEIPRHAVDIRGLFDALDLVKEGLELNDALAMTLSNKLFDPFEEALLADLFKARFKAPLYLADLTD</sequence>
<proteinExistence type="predicted"/>
<accession>A0ABV1J6X2</accession>
<reference evidence="2 3" key="1">
    <citation type="submission" date="2024-04" db="EMBL/GenBank/DDBJ databases">
        <title>Human intestinal bacterial collection.</title>
        <authorList>
            <person name="Pauvert C."/>
            <person name="Hitch T.C.A."/>
            <person name="Clavel T."/>
        </authorList>
    </citation>
    <scope>NUCLEOTIDE SEQUENCE [LARGE SCALE GENOMIC DNA]</scope>
    <source>
        <strain evidence="2 3">CLA-SR-H026</strain>
    </source>
</reference>